<proteinExistence type="predicted"/>
<dbReference type="AlphaFoldDB" id="T0S4N0"/>
<feature type="transmembrane region" description="Helical" evidence="2">
    <location>
        <begin position="425"/>
        <end position="444"/>
    </location>
</feature>
<dbReference type="GeneID" id="19943355"/>
<dbReference type="VEuPathDB" id="FungiDB:SDRG_02628"/>
<evidence type="ECO:0008006" key="5">
    <source>
        <dbReference type="Google" id="ProtNLM"/>
    </source>
</evidence>
<dbReference type="InParanoid" id="T0S4N0"/>
<evidence type="ECO:0000313" key="4">
    <source>
        <dbReference type="Proteomes" id="UP000030762"/>
    </source>
</evidence>
<organism evidence="3 4">
    <name type="scientific">Saprolegnia diclina (strain VS20)</name>
    <dbReference type="NCBI Taxonomy" id="1156394"/>
    <lineage>
        <taxon>Eukaryota</taxon>
        <taxon>Sar</taxon>
        <taxon>Stramenopiles</taxon>
        <taxon>Oomycota</taxon>
        <taxon>Saprolegniomycetes</taxon>
        <taxon>Saprolegniales</taxon>
        <taxon>Saprolegniaceae</taxon>
        <taxon>Saprolegnia</taxon>
    </lineage>
</organism>
<keyword evidence="2" id="KW-0472">Membrane</keyword>
<name>T0S4N0_SAPDV</name>
<keyword evidence="2" id="KW-0812">Transmembrane</keyword>
<feature type="region of interest" description="Disordered" evidence="1">
    <location>
        <begin position="568"/>
        <end position="595"/>
    </location>
</feature>
<feature type="transmembrane region" description="Helical" evidence="2">
    <location>
        <begin position="20"/>
        <end position="40"/>
    </location>
</feature>
<protein>
    <recommendedName>
        <fullName evidence="5">EF-hand domain-containing protein</fullName>
    </recommendedName>
</protein>
<dbReference type="eggNOG" id="ENOG502RZVJ">
    <property type="taxonomic scope" value="Eukaryota"/>
</dbReference>
<keyword evidence="2" id="KW-1133">Transmembrane helix</keyword>
<dbReference type="OrthoDB" id="68481at2759"/>
<feature type="transmembrane region" description="Helical" evidence="2">
    <location>
        <begin position="61"/>
        <end position="81"/>
    </location>
</feature>
<evidence type="ECO:0000256" key="2">
    <source>
        <dbReference type="SAM" id="Phobius"/>
    </source>
</evidence>
<evidence type="ECO:0000256" key="1">
    <source>
        <dbReference type="SAM" id="MobiDB-lite"/>
    </source>
</evidence>
<accession>T0S4N0</accession>
<dbReference type="Proteomes" id="UP000030762">
    <property type="component" value="Unassembled WGS sequence"/>
</dbReference>
<feature type="transmembrane region" description="Helical" evidence="2">
    <location>
        <begin position="93"/>
        <end position="115"/>
    </location>
</feature>
<reference evidence="3 4" key="1">
    <citation type="submission" date="2012-04" db="EMBL/GenBank/DDBJ databases">
        <title>The Genome Sequence of Saprolegnia declina VS20.</title>
        <authorList>
            <consortium name="The Broad Institute Genome Sequencing Platform"/>
            <person name="Russ C."/>
            <person name="Nusbaum C."/>
            <person name="Tyler B."/>
            <person name="van West P."/>
            <person name="Dieguez-Uribeondo J."/>
            <person name="de Bruijn I."/>
            <person name="Tripathy S."/>
            <person name="Jiang R."/>
            <person name="Young S.K."/>
            <person name="Zeng Q."/>
            <person name="Gargeya S."/>
            <person name="Fitzgerald M."/>
            <person name="Haas B."/>
            <person name="Abouelleil A."/>
            <person name="Alvarado L."/>
            <person name="Arachchi H.M."/>
            <person name="Berlin A."/>
            <person name="Chapman S.B."/>
            <person name="Goldberg J."/>
            <person name="Griggs A."/>
            <person name="Gujja S."/>
            <person name="Hansen M."/>
            <person name="Howarth C."/>
            <person name="Imamovic A."/>
            <person name="Larimer J."/>
            <person name="McCowen C."/>
            <person name="Montmayeur A."/>
            <person name="Murphy C."/>
            <person name="Neiman D."/>
            <person name="Pearson M."/>
            <person name="Priest M."/>
            <person name="Roberts A."/>
            <person name="Saif S."/>
            <person name="Shea T."/>
            <person name="Sisk P."/>
            <person name="Sykes S."/>
            <person name="Wortman J."/>
            <person name="Nusbaum C."/>
            <person name="Birren B."/>
        </authorList>
    </citation>
    <scope>NUCLEOTIDE SEQUENCE [LARGE SCALE GENOMIC DNA]</scope>
    <source>
        <strain evidence="3 4">VS20</strain>
    </source>
</reference>
<dbReference type="EMBL" id="JH767137">
    <property type="protein sequence ID" value="EQC39973.1"/>
    <property type="molecule type" value="Genomic_DNA"/>
</dbReference>
<dbReference type="STRING" id="1156394.T0S4N0"/>
<gene>
    <name evidence="3" type="ORF">SDRG_02628</name>
</gene>
<evidence type="ECO:0000313" key="3">
    <source>
        <dbReference type="EMBL" id="EQC39973.1"/>
    </source>
</evidence>
<sequence>MLDDRILAAPTATLETSDVLLYVACLVVFVIVLDALLHSLEHAFKRHRKYAEMLHKTTQELMIVGLIYLMVKFCLYIGLVAKGGVAYQAMDAADILVFFLAIALVLQAVIVFLRLRRSNKKMDKISIISARDLVAEAEAKQNAYALHWNKLMRTVVSNRYEERMHMKILGHFFLQTYELPKIFSFPKYIREVQDSQIAHLIEIDVTIWLVLFGIYAAFFACTGELVTHSAYQASKEARLSVFACFGLSLSLVMLLLLIYLRYLVQLLMAHAFATNMQSSITVDESLDMREFVNLKRAMEPVIREEERERTQDMDRALAQMQRVEEELTSPEMLHAQHHGAAWLAHDLLLQLLRSAMRRLRGLKPQIKKNTLSVKLTASGGGTFTLPYFSHKLVHFLMQLFLIINGFYCALLLNCIMYMGGASIGSAFRVVGLALPLLFNAIVLAPKIVRQFALVSGTWRVEPKKLASVIEHVIEVNTLTGQMVHQIVNHLHRTGQHIRDVENALARADAIDDDAGDGFIHTEVLRDTLKQFGFAFSRHKFHTFVRLRFATKGKTIRYQDLMTLLPKDVTNSQQNHGPQNENTDNKGMDGLQVAEV</sequence>
<dbReference type="RefSeq" id="XP_008606447.1">
    <property type="nucleotide sequence ID" value="XM_008608225.1"/>
</dbReference>
<dbReference type="OMA" id="HAYDPRQ"/>
<feature type="transmembrane region" description="Helical" evidence="2">
    <location>
        <begin position="197"/>
        <end position="219"/>
    </location>
</feature>
<feature type="compositionally biased region" description="Polar residues" evidence="1">
    <location>
        <begin position="568"/>
        <end position="581"/>
    </location>
</feature>
<feature type="transmembrane region" description="Helical" evidence="2">
    <location>
        <begin position="399"/>
        <end position="419"/>
    </location>
</feature>
<feature type="transmembrane region" description="Helical" evidence="2">
    <location>
        <begin position="239"/>
        <end position="260"/>
    </location>
</feature>
<keyword evidence="4" id="KW-1185">Reference proteome</keyword>